<sequence>MVLHYALLAEAAGGVDGFIVGSELRGLTQVRDGAGAFAFVEALCDLATDVRPIVGPQTKLTYGADWSEYFGYHPADGSGEVHFNLDPLWASEAIDAIGIDNYMPLSDWRDGDAITGNPDGFRLADDAAAMRGQIAAGEGYDWYYASPADRAARLRSPITDGMAGRDWLRPGNYPCENGN</sequence>
<protein>
    <recommendedName>
        <fullName evidence="1">GTA TIM-barrel-like domain-containing protein</fullName>
    </recommendedName>
</protein>
<comment type="caution">
    <text evidence="2">The sequence shown here is derived from an EMBL/GenBank/DDBJ whole genome shotgun (WGS) entry which is preliminary data.</text>
</comment>
<dbReference type="Proteomes" id="UP000574761">
    <property type="component" value="Unassembled WGS sequence"/>
</dbReference>
<evidence type="ECO:0000259" key="1">
    <source>
        <dbReference type="Pfam" id="PF13547"/>
    </source>
</evidence>
<dbReference type="AlphaFoldDB" id="A0A7W6D9K0"/>
<proteinExistence type="predicted"/>
<keyword evidence="3" id="KW-1185">Reference proteome</keyword>
<evidence type="ECO:0000313" key="2">
    <source>
        <dbReference type="EMBL" id="MBB3978607.1"/>
    </source>
</evidence>
<dbReference type="SUPFAM" id="SSF51445">
    <property type="entry name" value="(Trans)glycosidases"/>
    <property type="match status" value="1"/>
</dbReference>
<dbReference type="InterPro" id="IPR025195">
    <property type="entry name" value="GTA_TIM_dom"/>
</dbReference>
<dbReference type="Gene3D" id="3.20.20.80">
    <property type="entry name" value="Glycosidases"/>
    <property type="match status" value="1"/>
</dbReference>
<feature type="domain" description="GTA TIM-barrel-like" evidence="1">
    <location>
        <begin position="1"/>
        <end position="168"/>
    </location>
</feature>
<reference evidence="2 3" key="1">
    <citation type="submission" date="2020-08" db="EMBL/GenBank/DDBJ databases">
        <title>Genomic Encyclopedia of Type Strains, Phase IV (KMG-IV): sequencing the most valuable type-strain genomes for metagenomic binning, comparative biology and taxonomic classification.</title>
        <authorList>
            <person name="Goeker M."/>
        </authorList>
    </citation>
    <scope>NUCLEOTIDE SEQUENCE [LARGE SCALE GENOMIC DNA]</scope>
    <source>
        <strain evidence="2 3">DSM 100211</strain>
    </source>
</reference>
<dbReference type="InterPro" id="IPR017853">
    <property type="entry name" value="GH"/>
</dbReference>
<gene>
    <name evidence="2" type="ORF">GGQ64_003842</name>
</gene>
<evidence type="ECO:0000313" key="3">
    <source>
        <dbReference type="Proteomes" id="UP000574761"/>
    </source>
</evidence>
<dbReference type="EMBL" id="JACIEE010000008">
    <property type="protein sequence ID" value="MBB3978607.1"/>
    <property type="molecule type" value="Genomic_DNA"/>
</dbReference>
<dbReference type="Pfam" id="PF13547">
    <property type="entry name" value="GTA_TIM"/>
    <property type="match status" value="1"/>
</dbReference>
<accession>A0A7W6D9K0</accession>
<organism evidence="2 3">
    <name type="scientific">Mycoplana azooxidifex</name>
    <dbReference type="NCBI Taxonomy" id="1636188"/>
    <lineage>
        <taxon>Bacteria</taxon>
        <taxon>Pseudomonadati</taxon>
        <taxon>Pseudomonadota</taxon>
        <taxon>Alphaproteobacteria</taxon>
        <taxon>Hyphomicrobiales</taxon>
        <taxon>Rhizobiaceae</taxon>
        <taxon>Mycoplana</taxon>
    </lineage>
</organism>
<name>A0A7W6D9K0_9HYPH</name>